<dbReference type="EMBL" id="JACHMP010000001">
    <property type="protein sequence ID" value="MBB5822370.1"/>
    <property type="molecule type" value="Genomic_DNA"/>
</dbReference>
<dbReference type="InterPro" id="IPR041202">
    <property type="entry name" value="BaeRF_family10"/>
</dbReference>
<accession>A0A7W9MIU8</accession>
<dbReference type="Gene3D" id="3.30.1330.30">
    <property type="match status" value="1"/>
</dbReference>
<protein>
    <submittedName>
        <fullName evidence="2">Uncharacterized protein</fullName>
    </submittedName>
</protein>
<evidence type="ECO:0000313" key="2">
    <source>
        <dbReference type="EMBL" id="MBB5822370.1"/>
    </source>
</evidence>
<dbReference type="Proteomes" id="UP000540685">
    <property type="component" value="Unassembled WGS sequence"/>
</dbReference>
<keyword evidence="3" id="KW-1185">Reference proteome</keyword>
<name>A0A7W9MIU8_9ACTN</name>
<feature type="region of interest" description="Disordered" evidence="1">
    <location>
        <begin position="167"/>
        <end position="189"/>
    </location>
</feature>
<sequence>MEFDRAALRDVVSIRDDLGVLSFYLMANPREDASSRPAWRIRFRNEVTALRDRIAADPDRSRRKAILKRLEGLEPYFPDLLNPAESGPGRVMFAPVGSEEVWTFTFQLPLPDHVTLDRTACVRPLVNAVEAAPPAGVAAVSKDGLRVVDYRYGLAREVGTTRFETGAEGLGQTRGPGQHAEASSQGAWHRDKVASRIDEGLARQVRGAAPRLAEHVESRGWTALVLTGDVQLTEILAAELGGEVIQVDAMVDSQSPTKIVEYVEPQLAAARTRRGVGLADRARDLALSGGRGALGLADTLAALNESRVANVLLAESYEWSGRRDGDGLLYADGQSPPAGSGRELTPEPVMGERMIERALDTDAEVTVLTGEAADALADFDGVAALLRW</sequence>
<dbReference type="AlphaFoldDB" id="A0A7W9MIU8"/>
<evidence type="ECO:0000313" key="3">
    <source>
        <dbReference type="Proteomes" id="UP000540685"/>
    </source>
</evidence>
<comment type="caution">
    <text evidence="2">The sequence shown here is derived from an EMBL/GenBank/DDBJ whole genome shotgun (WGS) entry which is preliminary data.</text>
</comment>
<organism evidence="2 3">
    <name type="scientific">Streptosporangium becharense</name>
    <dbReference type="NCBI Taxonomy" id="1816182"/>
    <lineage>
        <taxon>Bacteria</taxon>
        <taxon>Bacillati</taxon>
        <taxon>Actinomycetota</taxon>
        <taxon>Actinomycetes</taxon>
        <taxon>Streptosporangiales</taxon>
        <taxon>Streptosporangiaceae</taxon>
        <taxon>Streptosporangium</taxon>
    </lineage>
</organism>
<gene>
    <name evidence="2" type="ORF">F4562_005432</name>
</gene>
<dbReference type="Pfam" id="PF18854">
    <property type="entry name" value="baeRF_family10"/>
    <property type="match status" value="1"/>
</dbReference>
<reference evidence="2 3" key="1">
    <citation type="submission" date="2020-08" db="EMBL/GenBank/DDBJ databases">
        <title>Sequencing the genomes of 1000 actinobacteria strains.</title>
        <authorList>
            <person name="Klenk H.-P."/>
        </authorList>
    </citation>
    <scope>NUCLEOTIDE SEQUENCE [LARGE SCALE GENOMIC DNA]</scope>
    <source>
        <strain evidence="2 3">DSM 46887</strain>
    </source>
</reference>
<evidence type="ECO:0000256" key="1">
    <source>
        <dbReference type="SAM" id="MobiDB-lite"/>
    </source>
</evidence>
<dbReference type="RefSeq" id="WP_184541691.1">
    <property type="nucleotide sequence ID" value="NZ_JACHMP010000001.1"/>
</dbReference>
<dbReference type="InterPro" id="IPR029064">
    <property type="entry name" value="Ribosomal_eL30-like_sf"/>
</dbReference>
<proteinExistence type="predicted"/>